<keyword evidence="3" id="KW-1185">Reference proteome</keyword>
<dbReference type="InterPro" id="IPR000477">
    <property type="entry name" value="RT_dom"/>
</dbReference>
<proteinExistence type="predicted"/>
<dbReference type="PROSITE" id="PS50878">
    <property type="entry name" value="RT_POL"/>
    <property type="match status" value="1"/>
</dbReference>
<reference evidence="2" key="1">
    <citation type="submission" date="2023-04" db="EMBL/GenBank/DDBJ databases">
        <title>Ambrosiozyma monospora NBRC 1965.</title>
        <authorList>
            <person name="Ichikawa N."/>
            <person name="Sato H."/>
            <person name="Tonouchi N."/>
        </authorList>
    </citation>
    <scope>NUCLEOTIDE SEQUENCE</scope>
    <source>
        <strain evidence="2">NBRC 1965</strain>
    </source>
</reference>
<sequence length="76" mass="8590">MADDVITTLKDEQDALTFKELLDAFEKVSGLTLNASKSKGYCVNVERNRALSDWGVPMEDIHSKKFIYLGIPLKRD</sequence>
<feature type="domain" description="Reverse transcriptase" evidence="1">
    <location>
        <begin position="1"/>
        <end position="73"/>
    </location>
</feature>
<dbReference type="AlphaFoldDB" id="A0A9W6WM64"/>
<dbReference type="EMBL" id="BSXU01019044">
    <property type="protein sequence ID" value="GME86186.1"/>
    <property type="molecule type" value="Genomic_DNA"/>
</dbReference>
<gene>
    <name evidence="2" type="ORF">Amon01_001025000</name>
</gene>
<organism evidence="2 3">
    <name type="scientific">Ambrosiozyma monospora</name>
    <name type="common">Yeast</name>
    <name type="synonym">Endomycopsis monosporus</name>
    <dbReference type="NCBI Taxonomy" id="43982"/>
    <lineage>
        <taxon>Eukaryota</taxon>
        <taxon>Fungi</taxon>
        <taxon>Dikarya</taxon>
        <taxon>Ascomycota</taxon>
        <taxon>Saccharomycotina</taxon>
        <taxon>Pichiomycetes</taxon>
        <taxon>Pichiales</taxon>
        <taxon>Pichiaceae</taxon>
        <taxon>Ambrosiozyma</taxon>
    </lineage>
</organism>
<accession>A0A9W6WM64</accession>
<dbReference type="Proteomes" id="UP001165063">
    <property type="component" value="Unassembled WGS sequence"/>
</dbReference>
<evidence type="ECO:0000313" key="3">
    <source>
        <dbReference type="Proteomes" id="UP001165063"/>
    </source>
</evidence>
<evidence type="ECO:0000313" key="2">
    <source>
        <dbReference type="EMBL" id="GME86186.1"/>
    </source>
</evidence>
<evidence type="ECO:0000259" key="1">
    <source>
        <dbReference type="PROSITE" id="PS50878"/>
    </source>
</evidence>
<name>A0A9W6WM64_AMBMO</name>
<protein>
    <submittedName>
        <fullName evidence="2">Unnamed protein product</fullName>
    </submittedName>
</protein>
<comment type="caution">
    <text evidence="2">The sequence shown here is derived from an EMBL/GenBank/DDBJ whole genome shotgun (WGS) entry which is preliminary data.</text>
</comment>